<accession>A0A5Y2FCM0</accession>
<dbReference type="EMBL" id="AAIFEU010000004">
    <property type="protein sequence ID" value="ECD6072247.1"/>
    <property type="molecule type" value="Genomic_DNA"/>
</dbReference>
<dbReference type="AlphaFoldDB" id="A0A5Y2FCM0"/>
<evidence type="ECO:0000313" key="1">
    <source>
        <dbReference type="EMBL" id="ECD6072247.1"/>
    </source>
</evidence>
<reference evidence="1" key="1">
    <citation type="submission" date="2019-03" db="EMBL/GenBank/DDBJ databases">
        <authorList>
            <person name="Ashton P.M."/>
            <person name="Dallman T."/>
            <person name="Nair S."/>
            <person name="De Pinna E."/>
            <person name="Peters T."/>
            <person name="Grant K."/>
        </authorList>
    </citation>
    <scope>NUCLEOTIDE SEQUENCE [LARGE SCALE GENOMIC DNA]</scope>
    <source>
        <strain evidence="1">161826</strain>
    </source>
</reference>
<name>A0A5Y2FCM0_SALNE</name>
<gene>
    <name evidence="1" type="ORF">E2D65_06705</name>
</gene>
<comment type="caution">
    <text evidence="1">The sequence shown here is derived from an EMBL/GenBank/DDBJ whole genome shotgun (WGS) entry which is preliminary data.</text>
</comment>
<dbReference type="Proteomes" id="UP000839738">
    <property type="component" value="Unassembled WGS sequence"/>
</dbReference>
<organism evidence="1">
    <name type="scientific">Salmonella newport</name>
    <dbReference type="NCBI Taxonomy" id="108619"/>
    <lineage>
        <taxon>Bacteria</taxon>
        <taxon>Pseudomonadati</taxon>
        <taxon>Pseudomonadota</taxon>
        <taxon>Gammaproteobacteria</taxon>
        <taxon>Enterobacterales</taxon>
        <taxon>Enterobacteriaceae</taxon>
        <taxon>Salmonella</taxon>
    </lineage>
</organism>
<protein>
    <submittedName>
        <fullName evidence="1">Uncharacterized protein</fullName>
    </submittedName>
</protein>
<sequence>MAKRQVRCEGHGGDNKGCHSDVNSDAQLLAFETVKGVSDALAYLKKESLKAGWVLHKGDLYCPVCAKAKAWDAAGTGKGE</sequence>
<proteinExistence type="predicted"/>